<dbReference type="HOGENOM" id="CLU_080662_2_0_5"/>
<evidence type="ECO:0000256" key="7">
    <source>
        <dbReference type="HAMAP-Rule" id="MF_01207"/>
    </source>
</evidence>
<dbReference type="GO" id="GO:0005886">
    <property type="term" value="C:plasma membrane"/>
    <property type="evidence" value="ECO:0007669"/>
    <property type="project" value="UniProtKB-SubCell"/>
</dbReference>
<dbReference type="InterPro" id="IPR022837">
    <property type="entry name" value="MsrQ-like"/>
</dbReference>
<keyword evidence="3 7" id="KW-0812">Transmembrane</keyword>
<keyword evidence="5 7" id="KW-0408">Iron</keyword>
<protein>
    <recommendedName>
        <fullName evidence="7">Protein-methionine-sulfoxide reductase heme-binding subunit MsrQ</fullName>
    </recommendedName>
    <alternativeName>
        <fullName evidence="7">Flavocytochrome MsrQ</fullName>
    </alternativeName>
</protein>
<keyword evidence="2 7" id="KW-0813">Transport</keyword>
<keyword evidence="7" id="KW-0479">Metal-binding</keyword>
<dbReference type="GO" id="GO:0009055">
    <property type="term" value="F:electron transfer activity"/>
    <property type="evidence" value="ECO:0007669"/>
    <property type="project" value="UniProtKB-UniRule"/>
</dbReference>
<keyword evidence="6 7" id="KW-0472">Membrane</keyword>
<feature type="transmembrane region" description="Helical" evidence="7">
    <location>
        <begin position="197"/>
        <end position="213"/>
    </location>
</feature>
<dbReference type="GO" id="GO:0046872">
    <property type="term" value="F:metal ion binding"/>
    <property type="evidence" value="ECO:0007669"/>
    <property type="project" value="UniProtKB-KW"/>
</dbReference>
<comment type="cofactor">
    <cofactor evidence="7">
        <name>FMN</name>
        <dbReference type="ChEBI" id="CHEBI:58210"/>
    </cofactor>
    <text evidence="7">Binds 1 FMN per subunit.</text>
</comment>
<organism evidence="9 10">
    <name type="scientific">Acetobacter pasteurianus (strain NBRC 105184 / IFO 3283-01)</name>
    <dbReference type="NCBI Taxonomy" id="634452"/>
    <lineage>
        <taxon>Bacteria</taxon>
        <taxon>Pseudomonadati</taxon>
        <taxon>Pseudomonadota</taxon>
        <taxon>Alphaproteobacteria</taxon>
        <taxon>Acetobacterales</taxon>
        <taxon>Acetobacteraceae</taxon>
        <taxon>Acetobacter</taxon>
    </lineage>
</organism>
<dbReference type="GO" id="GO:0016679">
    <property type="term" value="F:oxidoreductase activity, acting on diphenols and related substances as donors"/>
    <property type="evidence" value="ECO:0007669"/>
    <property type="project" value="TreeGrafter"/>
</dbReference>
<proteinExistence type="inferred from homology"/>
<keyword evidence="7" id="KW-0997">Cell inner membrane</keyword>
<evidence type="ECO:0000256" key="6">
    <source>
        <dbReference type="ARBA" id="ARBA00023136"/>
    </source>
</evidence>
<dbReference type="GO" id="GO:0010181">
    <property type="term" value="F:FMN binding"/>
    <property type="evidence" value="ECO:0007669"/>
    <property type="project" value="UniProtKB-UniRule"/>
</dbReference>
<keyword evidence="7" id="KW-0288">FMN</keyword>
<evidence type="ECO:0000313" key="9">
    <source>
        <dbReference type="EMBL" id="BAH99869.1"/>
    </source>
</evidence>
<comment type="subunit">
    <text evidence="7">Heterodimer of a catalytic subunit (MsrP) and a heme-binding subunit (MsrQ).</text>
</comment>
<feature type="transmembrane region" description="Helical" evidence="7">
    <location>
        <begin position="74"/>
        <end position="91"/>
    </location>
</feature>
<dbReference type="PANTHER" id="PTHR36964:SF1">
    <property type="entry name" value="PROTEIN-METHIONINE-SULFOXIDE REDUCTASE HEME-BINDING SUBUNIT MSRQ"/>
    <property type="match status" value="1"/>
</dbReference>
<evidence type="ECO:0000256" key="1">
    <source>
        <dbReference type="ARBA" id="ARBA00004141"/>
    </source>
</evidence>
<dbReference type="EMBL" id="AP011121">
    <property type="protein sequence ID" value="BAH99869.1"/>
    <property type="molecule type" value="Genomic_DNA"/>
</dbReference>
<sequence>MKRLRCIKQWRAENPMPSPTSDQSRRFRLSPLTRQVLLYVLFMLPAVSYLAGAFSGDLGPNPFKTCLHEFGRYAFRFLLVSLMISPLKRFLKIDLMVYRRPLGLLAFSYAALHVTLYFWWARGFDIQRIWKDFLTRPFLTFGLIAFSILVVLAATSTRKSIIRLGKKWARLHRLVYVAMVLACIHYAIAFKQWYIEPFVYAAVAACVLGLRFVPKPGLKKS</sequence>
<evidence type="ECO:0000256" key="3">
    <source>
        <dbReference type="ARBA" id="ARBA00022692"/>
    </source>
</evidence>
<keyword evidence="7" id="KW-0249">Electron transport</keyword>
<evidence type="ECO:0000259" key="8">
    <source>
        <dbReference type="Pfam" id="PF01794"/>
    </source>
</evidence>
<dbReference type="Pfam" id="PF01794">
    <property type="entry name" value="Ferric_reduct"/>
    <property type="match status" value="1"/>
</dbReference>
<comment type="function">
    <text evidence="7">Part of the MsrPQ system that repairs oxidized periplasmic proteins containing methionine sulfoxide residues (Met-O), using respiratory chain electrons. Thus protects these proteins from oxidative-stress damage caused by reactive species of oxygen and chlorine generated by the host defense mechanisms. MsrPQ is essential for the maintenance of envelope integrity under bleach stress, rescuing a wide series of structurally unrelated periplasmic proteins from methionine oxidation. MsrQ provides electrons for reduction to the reductase catalytic subunit MsrP, using the quinone pool of the respiratory chain.</text>
</comment>
<evidence type="ECO:0000256" key="2">
    <source>
        <dbReference type="ARBA" id="ARBA00022448"/>
    </source>
</evidence>
<comment type="similarity">
    <text evidence="7">Belongs to the MsrQ family.</text>
</comment>
<feature type="transmembrane region" description="Helical" evidence="7">
    <location>
        <begin position="133"/>
        <end position="154"/>
    </location>
</feature>
<accession>C7JBX5</accession>
<feature type="transmembrane region" description="Helical" evidence="7">
    <location>
        <begin position="103"/>
        <end position="121"/>
    </location>
</feature>
<comment type="subcellular location">
    <subcellularLocation>
        <location evidence="7">Cell inner membrane</location>
        <topology evidence="7">Multi-pass membrane protein</topology>
    </subcellularLocation>
    <subcellularLocation>
        <location evidence="1">Membrane</location>
        <topology evidence="1">Multi-pass membrane protein</topology>
    </subcellularLocation>
</comment>
<feature type="transmembrane region" description="Helical" evidence="7">
    <location>
        <begin position="174"/>
        <end position="191"/>
    </location>
</feature>
<evidence type="ECO:0000256" key="5">
    <source>
        <dbReference type="ARBA" id="ARBA00023004"/>
    </source>
</evidence>
<evidence type="ECO:0000313" key="10">
    <source>
        <dbReference type="Proteomes" id="UP000000948"/>
    </source>
</evidence>
<dbReference type="PANTHER" id="PTHR36964">
    <property type="entry name" value="PROTEIN-METHIONINE-SULFOXIDE REDUCTASE HEME-BINDING SUBUNIT MSRQ"/>
    <property type="match status" value="1"/>
</dbReference>
<keyword evidence="4 7" id="KW-1133">Transmembrane helix</keyword>
<dbReference type="Proteomes" id="UP000000948">
    <property type="component" value="Chromosome"/>
</dbReference>
<dbReference type="GO" id="GO:0020037">
    <property type="term" value="F:heme binding"/>
    <property type="evidence" value="ECO:0007669"/>
    <property type="project" value="UniProtKB-UniRule"/>
</dbReference>
<dbReference type="HAMAP" id="MF_01207">
    <property type="entry name" value="MsrQ"/>
    <property type="match status" value="1"/>
</dbReference>
<dbReference type="RefSeq" id="WP_014457015.1">
    <property type="nucleotide sequence ID" value="NC_013209.1"/>
</dbReference>
<keyword evidence="7" id="KW-0285">Flavoprotein</keyword>
<keyword evidence="7" id="KW-1003">Cell membrane</keyword>
<dbReference type="GO" id="GO:0030091">
    <property type="term" value="P:protein repair"/>
    <property type="evidence" value="ECO:0007669"/>
    <property type="project" value="UniProtKB-UniRule"/>
</dbReference>
<gene>
    <name evidence="7" type="primary">msrQ</name>
    <name evidence="9" type="ordered locus">APA01_17410</name>
</gene>
<dbReference type="PATRIC" id="fig|634452.3.peg.1815"/>
<dbReference type="STRING" id="634452.APA01_17410"/>
<feature type="domain" description="Ferric oxidoreductase" evidence="8">
    <location>
        <begin position="71"/>
        <end position="183"/>
    </location>
</feature>
<name>C7JBX5_ACEP3</name>
<dbReference type="eggNOG" id="COG2717">
    <property type="taxonomic scope" value="Bacteria"/>
</dbReference>
<evidence type="ECO:0000256" key="4">
    <source>
        <dbReference type="ARBA" id="ARBA00022989"/>
    </source>
</evidence>
<dbReference type="AlphaFoldDB" id="C7JBX5"/>
<dbReference type="BioCyc" id="APAS634452:APA01_RS08815-MONOMER"/>
<keyword evidence="7" id="KW-0349">Heme</keyword>
<reference evidence="9 10" key="1">
    <citation type="journal article" date="2009" name="Nucleic Acids Res.">
        <title>Whole-genome analyses reveal genetic instability of Acetobacter pasteurianus.</title>
        <authorList>
            <person name="Azuma Y."/>
            <person name="Hosoyama A."/>
            <person name="Matsutani M."/>
            <person name="Furuya N."/>
            <person name="Horikawa H."/>
            <person name="Harada T."/>
            <person name="Hirakawa H."/>
            <person name="Kuhara S."/>
            <person name="Matsushita K."/>
            <person name="Fujita N."/>
            <person name="Shirai M."/>
        </authorList>
    </citation>
    <scope>NUCLEOTIDE SEQUENCE [LARGE SCALE GENOMIC DNA]</scope>
    <source>
        <strain evidence="10">NBRC 105184 / IFO 3283-01</strain>
    </source>
</reference>
<comment type="cofactor">
    <cofactor evidence="7">
        <name>heme b</name>
        <dbReference type="ChEBI" id="CHEBI:60344"/>
    </cofactor>
    <text evidence="7">Binds 1 heme b (iron(II)-protoporphyrin IX) group per subunit.</text>
</comment>
<dbReference type="InterPro" id="IPR013130">
    <property type="entry name" value="Fe3_Rdtase_TM_dom"/>
</dbReference>
<feature type="transmembrane region" description="Helical" evidence="7">
    <location>
        <begin position="36"/>
        <end position="54"/>
    </location>
</feature>
<dbReference type="KEGG" id="apt:APA01_17410"/>